<sequence>MMVSQCLHHSLSFMKQPRHLDAGDFVARHRFSCKPSLTSCLRLHFSKFSRPGEQTGLRAGKYRRPGGEASLIRDFDAPSQIDQAQQLTGPSSSSSRSNSPFPFSESHSITTLRGSTHFCLLRDTSSLCSASSFLQLPALLQHPPPATSSNVRIQFPNKRPVFQHHPLFANPRLDSFKFNGPSAVILLCPNSFQHTFVSPLAALWTSHYLFHCNP</sequence>
<reference evidence="2" key="1">
    <citation type="submission" date="2021-01" db="EMBL/GenBank/DDBJ databases">
        <authorList>
            <person name="Li R."/>
            <person name="Bekaert M."/>
        </authorList>
    </citation>
    <scope>NUCLEOTIDE SEQUENCE</scope>
    <source>
        <strain evidence="2">Farmed</strain>
    </source>
</reference>
<evidence type="ECO:0000313" key="3">
    <source>
        <dbReference type="Proteomes" id="UP000597762"/>
    </source>
</evidence>
<comment type="caution">
    <text evidence="2">The sequence shown here is derived from an EMBL/GenBank/DDBJ whole genome shotgun (WGS) entry which is preliminary data.</text>
</comment>
<organism evidence="2 3">
    <name type="scientific">Acanthosepion pharaonis</name>
    <name type="common">Pharaoh cuttlefish</name>
    <name type="synonym">Sepia pharaonis</name>
    <dbReference type="NCBI Taxonomy" id="158019"/>
    <lineage>
        <taxon>Eukaryota</taxon>
        <taxon>Metazoa</taxon>
        <taxon>Spiralia</taxon>
        <taxon>Lophotrochozoa</taxon>
        <taxon>Mollusca</taxon>
        <taxon>Cephalopoda</taxon>
        <taxon>Coleoidea</taxon>
        <taxon>Decapodiformes</taxon>
        <taxon>Sepiida</taxon>
        <taxon>Sepiina</taxon>
        <taxon>Sepiidae</taxon>
        <taxon>Acanthosepion</taxon>
    </lineage>
</organism>
<evidence type="ECO:0000256" key="1">
    <source>
        <dbReference type="SAM" id="MobiDB-lite"/>
    </source>
</evidence>
<accession>A0A812DEA4</accession>
<name>A0A812DEA4_ACAPH</name>
<protein>
    <submittedName>
        <fullName evidence="2">Uncharacterized protein</fullName>
    </submittedName>
</protein>
<dbReference type="AlphaFoldDB" id="A0A812DEA4"/>
<evidence type="ECO:0000313" key="2">
    <source>
        <dbReference type="EMBL" id="CAE1295162.1"/>
    </source>
</evidence>
<feature type="compositionally biased region" description="Low complexity" evidence="1">
    <location>
        <begin position="90"/>
        <end position="106"/>
    </location>
</feature>
<dbReference type="Proteomes" id="UP000597762">
    <property type="component" value="Unassembled WGS sequence"/>
</dbReference>
<keyword evidence="3" id="KW-1185">Reference proteome</keyword>
<feature type="region of interest" description="Disordered" evidence="1">
    <location>
        <begin position="82"/>
        <end position="106"/>
    </location>
</feature>
<gene>
    <name evidence="2" type="ORF">SPHA_50776</name>
</gene>
<dbReference type="EMBL" id="CAHIKZ030003016">
    <property type="protein sequence ID" value="CAE1295162.1"/>
    <property type="molecule type" value="Genomic_DNA"/>
</dbReference>
<proteinExistence type="predicted"/>